<organism evidence="3 4">
    <name type="scientific">Campylobacter vicugnae</name>
    <dbReference type="NCBI Taxonomy" id="1660076"/>
    <lineage>
        <taxon>Bacteria</taxon>
        <taxon>Pseudomonadati</taxon>
        <taxon>Campylobacterota</taxon>
        <taxon>Epsilonproteobacteria</taxon>
        <taxon>Campylobacterales</taxon>
        <taxon>Campylobacteraceae</taxon>
        <taxon>Campylobacter</taxon>
    </lineage>
</organism>
<keyword evidence="1" id="KW-0812">Transmembrane</keyword>
<evidence type="ECO:0000313" key="3">
    <source>
        <dbReference type="EMBL" id="ARR03028.1"/>
    </source>
</evidence>
<dbReference type="STRING" id="1660074.CVIC8964_1655"/>
<gene>
    <name evidence="3" type="ORF">CVIC8964_1655</name>
</gene>
<feature type="domain" description="DUF676" evidence="2">
    <location>
        <begin position="182"/>
        <end position="239"/>
    </location>
</feature>
<protein>
    <submittedName>
        <fullName evidence="3">Membrane protein</fullName>
    </submittedName>
</protein>
<dbReference type="Pfam" id="PF05057">
    <property type="entry name" value="DUF676"/>
    <property type="match status" value="1"/>
</dbReference>
<dbReference type="InterPro" id="IPR007751">
    <property type="entry name" value="DUF676_lipase-like"/>
</dbReference>
<dbReference type="RefSeq" id="WP_086334145.1">
    <property type="nucleotide sequence ID" value="NZ_CP018791.1"/>
</dbReference>
<evidence type="ECO:0000313" key="4">
    <source>
        <dbReference type="Proteomes" id="UP000194265"/>
    </source>
</evidence>
<evidence type="ECO:0000259" key="2">
    <source>
        <dbReference type="Pfam" id="PF05057"/>
    </source>
</evidence>
<dbReference type="OrthoDB" id="5597362at2"/>
<name>A0A1X9T3G3_9BACT</name>
<dbReference type="AlphaFoldDB" id="A0A1X9T3G3"/>
<keyword evidence="1" id="KW-0472">Membrane</keyword>
<dbReference type="Proteomes" id="UP000194265">
    <property type="component" value="Chromosome"/>
</dbReference>
<feature type="transmembrane region" description="Helical" evidence="1">
    <location>
        <begin position="114"/>
        <end position="135"/>
    </location>
</feature>
<sequence>MNREVFYIAGFDPRSPKYYYSIFKSNIIKTSRIEQDYLNLNKLENAEIPNFIIDYKGCKTRYSFLAWNDIVIEHFCKKFFDVFAALIAFFIGYTISGVTYMVAKYSRTQLIAGYYPLLFILFSYFMIILVCYILGSIMGITLLWGLVAILIFYFGTKAIFYIGQKAGIFWLLSIYKFCYRYAQQRVNGIDKRNEFFANAIINSIKNNQNNNTEIMVVAHSVGTILAISSVAKVIKKCKLEGLNISNLKLVLIGGCVPLTSFQKCGDKFKKELEIVANSDITWLDFSSKIDGACFFMLDYVKRSNIKAKHSPNLISVRFFKIYDKKTYKNIRYKWYKVHFLYLKATQISGGYDYFYMIADPSRLEDKVF</sequence>
<accession>A0A1X9T3G3</accession>
<reference evidence="3 4" key="1">
    <citation type="journal article" date="2017" name="Genome Biol. Evol.">
        <title>Comparative Genomic Analysis Identifies a Campylobacter Clade Deficient in Selenium Metabolism.</title>
        <authorList>
            <person name="Miller W.G."/>
            <person name="Yee E."/>
            <person name="Lopes B.S."/>
            <person name="Chapman M.H."/>
            <person name="Huynh S."/>
            <person name="Bono J.L."/>
            <person name="Parker C.T."/>
            <person name="Strachan N.J.C."/>
            <person name="Forbes K.J."/>
        </authorList>
    </citation>
    <scope>NUCLEOTIDE SEQUENCE [LARGE SCALE GENOMIC DNA]</scope>
    <source>
        <strain evidence="3 4">RM8964</strain>
    </source>
</reference>
<keyword evidence="1" id="KW-1133">Transmembrane helix</keyword>
<feature type="transmembrane region" description="Helical" evidence="1">
    <location>
        <begin position="142"/>
        <end position="163"/>
    </location>
</feature>
<evidence type="ECO:0000256" key="1">
    <source>
        <dbReference type="SAM" id="Phobius"/>
    </source>
</evidence>
<dbReference type="EMBL" id="CP018791">
    <property type="protein sequence ID" value="ARR03028.1"/>
    <property type="molecule type" value="Genomic_DNA"/>
</dbReference>
<proteinExistence type="predicted"/>
<feature type="transmembrane region" description="Helical" evidence="1">
    <location>
        <begin position="82"/>
        <end position="102"/>
    </location>
</feature>